<evidence type="ECO:0000313" key="12">
    <source>
        <dbReference type="EMBL" id="MFM9413473.1"/>
    </source>
</evidence>
<evidence type="ECO:0000256" key="4">
    <source>
        <dbReference type="ARBA" id="ARBA00022691"/>
    </source>
</evidence>
<name>A0ABW9GXZ2_9FIRM</name>
<comment type="caution">
    <text evidence="12">The sequence shown here is derived from an EMBL/GenBank/DDBJ whole genome shotgun (WGS) entry which is preliminary data.</text>
</comment>
<dbReference type="InterPro" id="IPR034457">
    <property type="entry name" value="Organic_radical-activating"/>
</dbReference>
<dbReference type="SFLD" id="SFLDG01066">
    <property type="entry name" value="organic_radical-activating_enz"/>
    <property type="match status" value="1"/>
</dbReference>
<gene>
    <name evidence="12" type="ORF">ACKQTC_03735</name>
</gene>
<dbReference type="InterPro" id="IPR058240">
    <property type="entry name" value="rSAM_sf"/>
</dbReference>
<keyword evidence="13" id="KW-1185">Reference proteome</keyword>
<keyword evidence="8" id="KW-0411">Iron-sulfur</keyword>
<dbReference type="PROSITE" id="PS51918">
    <property type="entry name" value="RADICAL_SAM"/>
    <property type="match status" value="1"/>
</dbReference>
<dbReference type="InterPro" id="IPR007197">
    <property type="entry name" value="rSAM"/>
</dbReference>
<evidence type="ECO:0000256" key="7">
    <source>
        <dbReference type="ARBA" id="ARBA00023004"/>
    </source>
</evidence>
<accession>A0ABW9GXZ2</accession>
<dbReference type="SFLD" id="SFLDS00029">
    <property type="entry name" value="Radical_SAM"/>
    <property type="match status" value="1"/>
</dbReference>
<evidence type="ECO:0000256" key="3">
    <source>
        <dbReference type="ARBA" id="ARBA00022485"/>
    </source>
</evidence>
<evidence type="ECO:0000313" key="13">
    <source>
        <dbReference type="Proteomes" id="UP001631949"/>
    </source>
</evidence>
<dbReference type="PROSITE" id="PS51379">
    <property type="entry name" value="4FE4S_FER_2"/>
    <property type="match status" value="2"/>
</dbReference>
<dbReference type="PROSITE" id="PS00198">
    <property type="entry name" value="4FE4S_FER_1"/>
    <property type="match status" value="1"/>
</dbReference>
<dbReference type="InterPro" id="IPR001989">
    <property type="entry name" value="Radical_activat_CS"/>
</dbReference>
<dbReference type="PROSITE" id="PS01087">
    <property type="entry name" value="RADICAL_ACTIVATING"/>
    <property type="match status" value="1"/>
</dbReference>
<dbReference type="PANTHER" id="PTHR30352">
    <property type="entry name" value="PYRUVATE FORMATE-LYASE-ACTIVATING ENZYME"/>
    <property type="match status" value="1"/>
</dbReference>
<dbReference type="Gene3D" id="3.20.20.70">
    <property type="entry name" value="Aldolase class I"/>
    <property type="match status" value="1"/>
</dbReference>
<keyword evidence="5" id="KW-0479">Metal-binding</keyword>
<dbReference type="EMBL" id="JBJUVG010000003">
    <property type="protein sequence ID" value="MFM9413473.1"/>
    <property type="molecule type" value="Genomic_DNA"/>
</dbReference>
<dbReference type="Gene3D" id="3.30.70.20">
    <property type="match status" value="1"/>
</dbReference>
<dbReference type="InterPro" id="IPR040074">
    <property type="entry name" value="BssD/PflA/YjjW"/>
</dbReference>
<dbReference type="NCBIfam" id="TIGR02494">
    <property type="entry name" value="PFLE_PFLC"/>
    <property type="match status" value="1"/>
</dbReference>
<keyword evidence="6 12" id="KW-0560">Oxidoreductase</keyword>
<dbReference type="Pfam" id="PF00037">
    <property type="entry name" value="Fer4"/>
    <property type="match status" value="1"/>
</dbReference>
<evidence type="ECO:0000256" key="9">
    <source>
        <dbReference type="ARBA" id="ARBA00047365"/>
    </source>
</evidence>
<dbReference type="PIRSF" id="PIRSF000371">
    <property type="entry name" value="PFL_act_enz"/>
    <property type="match status" value="1"/>
</dbReference>
<evidence type="ECO:0000259" key="10">
    <source>
        <dbReference type="PROSITE" id="PS51379"/>
    </source>
</evidence>
<comment type="similarity">
    <text evidence="2">Belongs to the organic radical-activating enzymes family.</text>
</comment>
<protein>
    <submittedName>
        <fullName evidence="12">Glycyl-radical enzyme activating protein</fullName>
        <ecNumber evidence="12">1.97.1.-</ecNumber>
    </submittedName>
</protein>
<dbReference type="RefSeq" id="WP_408977087.1">
    <property type="nucleotide sequence ID" value="NZ_JBJUVG010000003.1"/>
</dbReference>
<evidence type="ECO:0000259" key="11">
    <source>
        <dbReference type="PROSITE" id="PS51918"/>
    </source>
</evidence>
<comment type="catalytic activity">
    <reaction evidence="9">
        <text>glycyl-[protein] + reduced [flavodoxin] + S-adenosyl-L-methionine = glycin-2-yl radical-[protein] + semiquinone [flavodoxin] + 5'-deoxyadenosine + L-methionine + H(+)</text>
        <dbReference type="Rhea" id="RHEA:61976"/>
        <dbReference type="Rhea" id="RHEA-COMP:10622"/>
        <dbReference type="Rhea" id="RHEA-COMP:14480"/>
        <dbReference type="Rhea" id="RHEA-COMP:15993"/>
        <dbReference type="Rhea" id="RHEA-COMP:15994"/>
        <dbReference type="ChEBI" id="CHEBI:15378"/>
        <dbReference type="ChEBI" id="CHEBI:17319"/>
        <dbReference type="ChEBI" id="CHEBI:29947"/>
        <dbReference type="ChEBI" id="CHEBI:32722"/>
        <dbReference type="ChEBI" id="CHEBI:57618"/>
        <dbReference type="ChEBI" id="CHEBI:57844"/>
        <dbReference type="ChEBI" id="CHEBI:59789"/>
        <dbReference type="ChEBI" id="CHEBI:140311"/>
    </reaction>
</comment>
<feature type="domain" description="Radical SAM core" evidence="11">
    <location>
        <begin position="29"/>
        <end position="306"/>
    </location>
</feature>
<keyword evidence="4" id="KW-0949">S-adenosyl-L-methionine</keyword>
<dbReference type="InterPro" id="IPR017900">
    <property type="entry name" value="4Fe4S_Fe_S_CS"/>
</dbReference>
<sequence length="311" mass="34238">MTGIAMTASKPTTGPLYGYLTNIQHFSVHDGDGIRTTFFFAGCPLACRWCANPETASLKKAILFYPDKCQACQACRAVCPYPGGLDLSRAQDRARCQGCGLCATACPTGARRPTISAYTVDDLVQAVLPYQSFFTASGGGVTYSGGECTGQAAFLDRLSQRFYDLAISQAMETCGYFDFDRLWPTLARLDLVFFDLKHMDPARHRQLTGLDNRLIQDNFKRLAARHPRVIVRIPLLQGVNDDPDHIRRLAQFVAQYAQDPAIDLLPYHALGRDKAQALGQDQPLYQAPDPSHIQTLKAVIRQAGCDPVTDA</sequence>
<keyword evidence="7" id="KW-0408">Iron</keyword>
<dbReference type="Proteomes" id="UP001631949">
    <property type="component" value="Unassembled WGS sequence"/>
</dbReference>
<keyword evidence="3" id="KW-0004">4Fe-4S</keyword>
<evidence type="ECO:0000256" key="1">
    <source>
        <dbReference type="ARBA" id="ARBA00001966"/>
    </source>
</evidence>
<dbReference type="InterPro" id="IPR017896">
    <property type="entry name" value="4Fe4S_Fe-S-bd"/>
</dbReference>
<dbReference type="SUPFAM" id="SSF102114">
    <property type="entry name" value="Radical SAM enzymes"/>
    <property type="match status" value="1"/>
</dbReference>
<comment type="cofactor">
    <cofactor evidence="1">
        <name>[4Fe-4S] cluster</name>
        <dbReference type="ChEBI" id="CHEBI:49883"/>
    </cofactor>
</comment>
<organism evidence="12 13">
    <name type="scientific">Peptococcus simiae</name>
    <dbReference type="NCBI Taxonomy" id="1643805"/>
    <lineage>
        <taxon>Bacteria</taxon>
        <taxon>Bacillati</taxon>
        <taxon>Bacillota</taxon>
        <taxon>Clostridia</taxon>
        <taxon>Eubacteriales</taxon>
        <taxon>Peptococcaceae</taxon>
        <taxon>Peptococcus</taxon>
    </lineage>
</organism>
<dbReference type="SFLD" id="SFLDG01118">
    <property type="entry name" value="activating_enzymes__group_2"/>
    <property type="match status" value="1"/>
</dbReference>
<feature type="domain" description="4Fe-4S ferredoxin-type" evidence="10">
    <location>
        <begin position="60"/>
        <end position="86"/>
    </location>
</feature>
<dbReference type="Pfam" id="PF04055">
    <property type="entry name" value="Radical_SAM"/>
    <property type="match status" value="1"/>
</dbReference>
<evidence type="ECO:0000256" key="5">
    <source>
        <dbReference type="ARBA" id="ARBA00022723"/>
    </source>
</evidence>
<dbReference type="GO" id="GO:0016491">
    <property type="term" value="F:oxidoreductase activity"/>
    <property type="evidence" value="ECO:0007669"/>
    <property type="project" value="UniProtKB-KW"/>
</dbReference>
<reference evidence="12 13" key="1">
    <citation type="journal article" date="2016" name="Int. J. Syst. Evol. Microbiol.">
        <title>Peptococcus simiae sp. nov., isolated from rhesus macaque faeces and emended description of the genus Peptococcus.</title>
        <authorList>
            <person name="Shkoporov A.N."/>
            <person name="Efimov B.A."/>
            <person name="Kondova I."/>
            <person name="Ouwerling B."/>
            <person name="Chaplin A.V."/>
            <person name="Shcherbakova V.A."/>
            <person name="Langermans J.A.M."/>
        </authorList>
    </citation>
    <scope>NUCLEOTIDE SEQUENCE [LARGE SCALE GENOMIC DNA]</scope>
    <source>
        <strain evidence="12 13">M108</strain>
    </source>
</reference>
<dbReference type="InterPro" id="IPR013785">
    <property type="entry name" value="Aldolase_TIM"/>
</dbReference>
<feature type="domain" description="4Fe-4S ferredoxin-type" evidence="10">
    <location>
        <begin position="87"/>
        <end position="116"/>
    </location>
</feature>
<dbReference type="EC" id="1.97.1.-" evidence="12"/>
<dbReference type="SUPFAM" id="SSF54862">
    <property type="entry name" value="4Fe-4S ferredoxins"/>
    <property type="match status" value="1"/>
</dbReference>
<evidence type="ECO:0000256" key="8">
    <source>
        <dbReference type="ARBA" id="ARBA00023014"/>
    </source>
</evidence>
<evidence type="ECO:0000256" key="2">
    <source>
        <dbReference type="ARBA" id="ARBA00009777"/>
    </source>
</evidence>
<evidence type="ECO:0000256" key="6">
    <source>
        <dbReference type="ARBA" id="ARBA00023002"/>
    </source>
</evidence>
<dbReference type="PANTHER" id="PTHR30352:SF4">
    <property type="entry name" value="PYRUVATE FORMATE-LYASE 2-ACTIVATING ENZYME"/>
    <property type="match status" value="1"/>
</dbReference>
<dbReference type="InterPro" id="IPR012839">
    <property type="entry name" value="Organic_radical_activase"/>
</dbReference>
<proteinExistence type="inferred from homology"/>